<dbReference type="InterPro" id="IPR008758">
    <property type="entry name" value="Peptidase_S28"/>
</dbReference>
<evidence type="ECO:0000313" key="6">
    <source>
        <dbReference type="EMBL" id="KXX74086.1"/>
    </source>
</evidence>
<organism evidence="6 7">
    <name type="scientific">Madurella mycetomatis</name>
    <dbReference type="NCBI Taxonomy" id="100816"/>
    <lineage>
        <taxon>Eukaryota</taxon>
        <taxon>Fungi</taxon>
        <taxon>Dikarya</taxon>
        <taxon>Ascomycota</taxon>
        <taxon>Pezizomycotina</taxon>
        <taxon>Sordariomycetes</taxon>
        <taxon>Sordariomycetidae</taxon>
        <taxon>Sordariales</taxon>
        <taxon>Sordariales incertae sedis</taxon>
        <taxon>Madurella</taxon>
    </lineage>
</organism>
<dbReference type="Gene3D" id="3.40.50.1820">
    <property type="entry name" value="alpha/beta hydrolase"/>
    <property type="match status" value="2"/>
</dbReference>
<dbReference type="Proteomes" id="UP000078237">
    <property type="component" value="Unassembled WGS sequence"/>
</dbReference>
<evidence type="ECO:0000256" key="1">
    <source>
        <dbReference type="ARBA" id="ARBA00011079"/>
    </source>
</evidence>
<dbReference type="SUPFAM" id="SSF53474">
    <property type="entry name" value="alpha/beta-Hydrolases"/>
    <property type="match status" value="1"/>
</dbReference>
<dbReference type="OrthoDB" id="1735038at2759"/>
<reference evidence="6 7" key="1">
    <citation type="journal article" date="2016" name="Genome Announc.">
        <title>Genome Sequence of Madurella mycetomatis mm55, Isolated from a Human Mycetoma Case in Sudan.</title>
        <authorList>
            <person name="Smit S."/>
            <person name="Derks M.F."/>
            <person name="Bervoets S."/>
            <person name="Fahal A."/>
            <person name="van Leeuwen W."/>
            <person name="van Belkum A."/>
            <person name="van de Sande W.W."/>
        </authorList>
    </citation>
    <scope>NUCLEOTIDE SEQUENCE [LARGE SCALE GENOMIC DNA]</scope>
    <source>
        <strain evidence="7">mm55</strain>
    </source>
</reference>
<dbReference type="VEuPathDB" id="FungiDB:MMYC01_209850"/>
<comment type="caution">
    <text evidence="6">The sequence shown here is derived from an EMBL/GenBank/DDBJ whole genome shotgun (WGS) entry which is preliminary data.</text>
</comment>
<evidence type="ECO:0000313" key="7">
    <source>
        <dbReference type="Proteomes" id="UP000078237"/>
    </source>
</evidence>
<dbReference type="FunFam" id="3.40.50.1820:FF:000251">
    <property type="entry name" value="Extracelular serine carboxypeptidase, putative"/>
    <property type="match status" value="1"/>
</dbReference>
<name>A0A175VRG3_9PEZI</name>
<dbReference type="InterPro" id="IPR029058">
    <property type="entry name" value="AB_hydrolase_fold"/>
</dbReference>
<gene>
    <name evidence="6" type="ORF">MMYC01_209850</name>
</gene>
<comment type="similarity">
    <text evidence="1">Belongs to the peptidase S28 family.</text>
</comment>
<dbReference type="AlphaFoldDB" id="A0A175VRG3"/>
<dbReference type="GO" id="GO:0070008">
    <property type="term" value="F:serine-type exopeptidase activity"/>
    <property type="evidence" value="ECO:0007669"/>
    <property type="project" value="InterPro"/>
</dbReference>
<keyword evidence="7" id="KW-1185">Reference proteome</keyword>
<sequence>MGTGIVTFRGLALGVAFLAQLANGLGGVFRTSLTLKDLKEQVAQQEAQERHNLAAGDEDLQLLYPARTIQVPVDHFHNDSLYEPHSNDTFALRYWFDPSHYKKGGPIIVLQSGETSGVGRLPFLQKGIVAILAEATNGLGVILEHRYYGESRLTPDLSTENLRFLTTDQALADMAYFARNVVFEGLEHLDLTSPNNPYIAYGGSYAGAFVAFLRKLYPDVYWGAISSSGVPEAIYDYWQYYEAHRLFAPKDCITATQKLTHIVDNILINKADTEYVQRLKTIFGLANITRSNDFANTLSWGISGLQGMNWDPAVNDTGFGSYCNNISSTAVLYPNAVDLESEARELIDAGGYGDEADTLANQLLNYIGYVNLTAVQSCRNRSQDSCFANDDPPFYQQDDLKQTWRLWSYQYCFEWGYLQTGSGVPADQLPLISRLIDIEFLSVICRRAFNITTPAQIERINKHGGVHISYPRLAHVDGEWDPWRHASPHRVGLPERESTISEPFILIDDAVHHWDENGLFPNETTPELPPKAVADAQRAEVHFVKAWVKEWRTSRCRKGTKGAWCE</sequence>
<dbReference type="Pfam" id="PF05577">
    <property type="entry name" value="Peptidase_S28"/>
    <property type="match status" value="1"/>
</dbReference>
<evidence type="ECO:0000256" key="2">
    <source>
        <dbReference type="ARBA" id="ARBA00022670"/>
    </source>
</evidence>
<evidence type="ECO:0000256" key="3">
    <source>
        <dbReference type="ARBA" id="ARBA00022729"/>
    </source>
</evidence>
<keyword evidence="3" id="KW-0732">Signal</keyword>
<protein>
    <submittedName>
        <fullName evidence="6">Serine protease EDA2</fullName>
    </submittedName>
</protein>
<dbReference type="GO" id="GO:0006508">
    <property type="term" value="P:proteolysis"/>
    <property type="evidence" value="ECO:0007669"/>
    <property type="project" value="UniProtKB-KW"/>
</dbReference>
<evidence type="ECO:0000256" key="4">
    <source>
        <dbReference type="ARBA" id="ARBA00022801"/>
    </source>
</evidence>
<evidence type="ECO:0000256" key="5">
    <source>
        <dbReference type="ARBA" id="ARBA00023180"/>
    </source>
</evidence>
<keyword evidence="2 6" id="KW-0645">Protease</keyword>
<keyword evidence="4" id="KW-0378">Hydrolase</keyword>
<dbReference type="PANTHER" id="PTHR11010:SF117">
    <property type="entry name" value="SERINE PROTEASE 16"/>
    <property type="match status" value="1"/>
</dbReference>
<dbReference type="PANTHER" id="PTHR11010">
    <property type="entry name" value="PROTEASE S28 PRO-X CARBOXYPEPTIDASE-RELATED"/>
    <property type="match status" value="1"/>
</dbReference>
<dbReference type="GO" id="GO:0008239">
    <property type="term" value="F:dipeptidyl-peptidase activity"/>
    <property type="evidence" value="ECO:0007669"/>
    <property type="project" value="TreeGrafter"/>
</dbReference>
<proteinExistence type="inferred from homology"/>
<accession>A0A175VRG3</accession>
<keyword evidence="5" id="KW-0325">Glycoprotein</keyword>
<dbReference type="EMBL" id="LCTW02000387">
    <property type="protein sequence ID" value="KXX74086.1"/>
    <property type="molecule type" value="Genomic_DNA"/>
</dbReference>